<accession>A0AAC8Q5R6</accession>
<keyword evidence="5" id="KW-1185">Reference proteome</keyword>
<evidence type="ECO:0000259" key="1">
    <source>
        <dbReference type="Pfam" id="PF26607"/>
    </source>
</evidence>
<dbReference type="RefSeq" id="WP_147333122.1">
    <property type="nucleotide sequence ID" value="NZ_CP011509.1"/>
</dbReference>
<gene>
    <name evidence="2" type="ORF">AA314_02459</name>
    <name evidence="3" type="ORF">ATI61_11296</name>
</gene>
<evidence type="ECO:0000313" key="5">
    <source>
        <dbReference type="Proteomes" id="UP000256345"/>
    </source>
</evidence>
<reference evidence="3 5" key="2">
    <citation type="submission" date="2018-08" db="EMBL/GenBank/DDBJ databases">
        <title>Genomic Encyclopedia of Archaeal and Bacterial Type Strains, Phase II (KMG-II): from individual species to whole genera.</title>
        <authorList>
            <person name="Goeker M."/>
        </authorList>
    </citation>
    <scope>NUCLEOTIDE SEQUENCE [LARGE SCALE GENOMIC DNA]</scope>
    <source>
        <strain evidence="3 5">DSM 2261</strain>
    </source>
</reference>
<dbReference type="EMBL" id="QUMU01000012">
    <property type="protein sequence ID" value="REG26001.1"/>
    <property type="molecule type" value="Genomic_DNA"/>
</dbReference>
<dbReference type="AlphaFoldDB" id="A0AAC8Q5R6"/>
<dbReference type="EMBL" id="CP011509">
    <property type="protein sequence ID" value="AKJ00833.1"/>
    <property type="molecule type" value="Genomic_DNA"/>
</dbReference>
<dbReference type="Proteomes" id="UP000035579">
    <property type="component" value="Chromosome"/>
</dbReference>
<proteinExistence type="predicted"/>
<dbReference type="InterPro" id="IPR058502">
    <property type="entry name" value="PLL-like_beta-prop"/>
</dbReference>
<dbReference type="SUPFAM" id="SSF89372">
    <property type="entry name" value="Fucose-specific lectin"/>
    <property type="match status" value="2"/>
</dbReference>
<reference evidence="2 4" key="1">
    <citation type="submission" date="2015-05" db="EMBL/GenBank/DDBJ databases">
        <title>Genome assembly of Archangium gephyra DSM 2261.</title>
        <authorList>
            <person name="Sharma G."/>
            <person name="Subramanian S."/>
        </authorList>
    </citation>
    <scope>NUCLEOTIDE SEQUENCE [LARGE SCALE GENOMIC DNA]</scope>
    <source>
        <strain evidence="2 4">DSM 2261</strain>
    </source>
</reference>
<dbReference type="Gene3D" id="2.120.10.70">
    <property type="entry name" value="Fucose-specific lectin"/>
    <property type="match status" value="1"/>
</dbReference>
<organism evidence="2 4">
    <name type="scientific">Archangium gephyra</name>
    <dbReference type="NCBI Taxonomy" id="48"/>
    <lineage>
        <taxon>Bacteria</taxon>
        <taxon>Pseudomonadati</taxon>
        <taxon>Myxococcota</taxon>
        <taxon>Myxococcia</taxon>
        <taxon>Myxococcales</taxon>
        <taxon>Cystobacterineae</taxon>
        <taxon>Archangiaceae</taxon>
        <taxon>Archangium</taxon>
    </lineage>
</organism>
<evidence type="ECO:0000313" key="2">
    <source>
        <dbReference type="EMBL" id="AKJ00833.1"/>
    </source>
</evidence>
<dbReference type="Proteomes" id="UP000256345">
    <property type="component" value="Unassembled WGS sequence"/>
</dbReference>
<dbReference type="KEGG" id="age:AA314_02459"/>
<name>A0AAC8Q5R6_9BACT</name>
<feature type="domain" description="PLL-like beta propeller" evidence="1">
    <location>
        <begin position="65"/>
        <end position="312"/>
    </location>
</feature>
<sequence length="509" mass="53295">MPTVAGMERATSWQSARVLGAVLMAALLTGCMTQVEPDEEPVETNSEALVHTGVPLYDGEVALTKWDGTRHDLFVIARDQQVWHGWANSPSRVEGWERLTGPAVRGRPAAVAWKNGRIDVVAIDAGGTLWHQWYNGGWGSWEALGSGFIGSPTLASWSENRLDIFARRADGYVYHRFFGTSGWGSTWWSIGGPVASDPAAVSWGPDRIDLVATDSASNVWHTYYWGGWRGWFSLPGMAVDGNLAIASRGGNQLEIYGRVRDGTDRIFTNIYSTEVAWSGWLPTSLPAATSSGPGAVARDGCDQVVTRRSDGTSLDWNTNCTKGCGMGEGQKCCATWWCADRLTCGRASDGEQRCGACGANGQACCPTVLGGWCESGTGCIGSSCRPCGQLGQTCCPNAWGGFCSQGVCAGGACVASMPSPPVPSCGGQGQSCCNGMCNTGLACSGGVCSPCGGSGQACCPGSTCGSNLRCGGFQTCSSCGTVGAWCCPGTEGPYCNNGLTCHTAEDECY</sequence>
<evidence type="ECO:0000313" key="3">
    <source>
        <dbReference type="EMBL" id="REG26001.1"/>
    </source>
</evidence>
<protein>
    <submittedName>
        <fullName evidence="2">Sialidase</fullName>
    </submittedName>
</protein>
<dbReference type="Pfam" id="PF26607">
    <property type="entry name" value="DUF8189"/>
    <property type="match status" value="1"/>
</dbReference>
<evidence type="ECO:0000313" key="4">
    <source>
        <dbReference type="Proteomes" id="UP000035579"/>
    </source>
</evidence>